<dbReference type="AlphaFoldDB" id="A0A7W9ICB5"/>
<comment type="caution">
    <text evidence="2">The sequence shown here is derived from an EMBL/GenBank/DDBJ whole genome shotgun (WGS) entry which is preliminary data.</text>
</comment>
<sequence>MTVWEEIRDLIGTGDAFKVAAGVAGLDDAGRREVARELPGHIEVARWEVERRLGERSERLGRIRLERGEAYKRFARERGVPLREIHHRWAETLGWGGDMEGTWEDPRLSLPEAERKYPSRAEYDAWIDPMRVAGAGTISGAAAVVAWLNRRDMERRRGFADLVEPVLQAVAARPAEWQADLATRLALRVRVRRDRWEDDPRDRNLPLTFALLGRTGVTPPEHDPLVVVWASTPPTAERLRDDPLLDTLLPRLFQAQGVGSVLREERADPPAAASWLSALHTLAAEGRVDRELLLRGCVGRFLRGGSVTDLRFFARLHELLEPSPAEVASRAGDYLRSPRSNARSPAGRRRIRLGTGSTSVNRREGSSGGRPPWWSPSSRTNTGPGQERRPVSRWCARPDR</sequence>
<accession>A0A7W9ICB5</accession>
<feature type="compositionally biased region" description="Low complexity" evidence="1">
    <location>
        <begin position="369"/>
        <end position="379"/>
    </location>
</feature>
<dbReference type="RefSeq" id="WP_184547861.1">
    <property type="nucleotide sequence ID" value="NZ_JACHMP010000001.1"/>
</dbReference>
<proteinExistence type="predicted"/>
<gene>
    <name evidence="2" type="ORF">F4562_001149</name>
</gene>
<reference evidence="2 3" key="1">
    <citation type="submission" date="2020-08" db="EMBL/GenBank/DDBJ databases">
        <title>Sequencing the genomes of 1000 actinobacteria strains.</title>
        <authorList>
            <person name="Klenk H.-P."/>
        </authorList>
    </citation>
    <scope>NUCLEOTIDE SEQUENCE [LARGE SCALE GENOMIC DNA]</scope>
    <source>
        <strain evidence="2 3">DSM 46887</strain>
    </source>
</reference>
<evidence type="ECO:0000256" key="1">
    <source>
        <dbReference type="SAM" id="MobiDB-lite"/>
    </source>
</evidence>
<organism evidence="2 3">
    <name type="scientific">Streptosporangium becharense</name>
    <dbReference type="NCBI Taxonomy" id="1816182"/>
    <lineage>
        <taxon>Bacteria</taxon>
        <taxon>Bacillati</taxon>
        <taxon>Actinomycetota</taxon>
        <taxon>Actinomycetes</taxon>
        <taxon>Streptosporangiales</taxon>
        <taxon>Streptosporangiaceae</taxon>
        <taxon>Streptosporangium</taxon>
    </lineage>
</organism>
<evidence type="ECO:0000313" key="2">
    <source>
        <dbReference type="EMBL" id="MBB5818087.1"/>
    </source>
</evidence>
<protein>
    <submittedName>
        <fullName evidence="2">Uncharacterized protein</fullName>
    </submittedName>
</protein>
<dbReference type="Proteomes" id="UP000540685">
    <property type="component" value="Unassembled WGS sequence"/>
</dbReference>
<dbReference type="EMBL" id="JACHMP010000001">
    <property type="protein sequence ID" value="MBB5818087.1"/>
    <property type="molecule type" value="Genomic_DNA"/>
</dbReference>
<feature type="region of interest" description="Disordered" evidence="1">
    <location>
        <begin position="327"/>
        <end position="400"/>
    </location>
</feature>
<feature type="compositionally biased region" description="Basic and acidic residues" evidence="1">
    <location>
        <begin position="386"/>
        <end position="400"/>
    </location>
</feature>
<evidence type="ECO:0000313" key="3">
    <source>
        <dbReference type="Proteomes" id="UP000540685"/>
    </source>
</evidence>
<name>A0A7W9ICB5_9ACTN</name>
<keyword evidence="3" id="KW-1185">Reference proteome</keyword>